<dbReference type="Pfam" id="PF00109">
    <property type="entry name" value="ketoacyl-synt"/>
    <property type="match status" value="4"/>
</dbReference>
<dbReference type="PROSITE" id="PS52004">
    <property type="entry name" value="KS3_2"/>
    <property type="match status" value="4"/>
</dbReference>
<dbReference type="SUPFAM" id="SSF53901">
    <property type="entry name" value="Thiolase-like"/>
    <property type="match status" value="4"/>
</dbReference>
<dbReference type="SMART" id="SM00822">
    <property type="entry name" value="PKS_KR"/>
    <property type="match status" value="4"/>
</dbReference>
<dbReference type="InterPro" id="IPR041618">
    <property type="entry name" value="PKS_DE"/>
</dbReference>
<dbReference type="SMART" id="SM00827">
    <property type="entry name" value="PKS_AT"/>
    <property type="match status" value="4"/>
</dbReference>
<evidence type="ECO:0000256" key="3">
    <source>
        <dbReference type="ARBA" id="ARBA00022553"/>
    </source>
</evidence>
<dbReference type="SMART" id="SM01294">
    <property type="entry name" value="PKS_PP_betabranch"/>
    <property type="match status" value="4"/>
</dbReference>
<keyword evidence="7" id="KW-0012">Acyltransferase</keyword>
<dbReference type="Pfam" id="PF02801">
    <property type="entry name" value="Ketoacyl-synt_C"/>
    <property type="match status" value="4"/>
</dbReference>
<dbReference type="InterPro" id="IPR006162">
    <property type="entry name" value="Ppantetheine_attach_site"/>
</dbReference>
<dbReference type="Gene3D" id="6.10.140.1830">
    <property type="match status" value="1"/>
</dbReference>
<dbReference type="InterPro" id="IPR016039">
    <property type="entry name" value="Thiolase-like"/>
</dbReference>
<feature type="domain" description="Ketosynthase family 3 (KS3)" evidence="9">
    <location>
        <begin position="33"/>
        <end position="459"/>
    </location>
</feature>
<evidence type="ECO:0000256" key="7">
    <source>
        <dbReference type="ARBA" id="ARBA00023315"/>
    </source>
</evidence>
<evidence type="ECO:0000259" key="9">
    <source>
        <dbReference type="PROSITE" id="PS52004"/>
    </source>
</evidence>
<dbReference type="InterPro" id="IPR036736">
    <property type="entry name" value="ACP-like_sf"/>
</dbReference>
<feature type="domain" description="Ketosynthase family 3 (KS3)" evidence="9">
    <location>
        <begin position="3067"/>
        <end position="3493"/>
    </location>
</feature>
<dbReference type="Gene3D" id="1.10.1200.10">
    <property type="entry name" value="ACP-like"/>
    <property type="match status" value="4"/>
</dbReference>
<comment type="caution">
    <text evidence="10">The sequence shown here is derived from an EMBL/GenBank/DDBJ whole genome shotgun (WGS) entry which is preliminary data.</text>
</comment>
<evidence type="ECO:0000313" key="11">
    <source>
        <dbReference type="Proteomes" id="UP000659223"/>
    </source>
</evidence>
<comment type="cofactor">
    <cofactor evidence="1">
        <name>pantetheine 4'-phosphate</name>
        <dbReference type="ChEBI" id="CHEBI:47942"/>
    </cofactor>
</comment>
<dbReference type="SUPFAM" id="SSF51735">
    <property type="entry name" value="NAD(P)-binding Rossmann-fold domains"/>
    <property type="match status" value="8"/>
</dbReference>
<dbReference type="SMART" id="SM00823">
    <property type="entry name" value="PKS_PP"/>
    <property type="match status" value="4"/>
</dbReference>
<dbReference type="Proteomes" id="UP000659223">
    <property type="component" value="Unassembled WGS sequence"/>
</dbReference>
<dbReference type="PROSITE" id="PS50075">
    <property type="entry name" value="CARRIER"/>
    <property type="match status" value="4"/>
</dbReference>
<dbReference type="PANTHER" id="PTHR43775">
    <property type="entry name" value="FATTY ACID SYNTHASE"/>
    <property type="match status" value="1"/>
</dbReference>
<dbReference type="EMBL" id="BMUT01000003">
    <property type="protein sequence ID" value="GGX74581.1"/>
    <property type="molecule type" value="Genomic_DNA"/>
</dbReference>
<dbReference type="Gene3D" id="3.40.50.11460">
    <property type="match status" value="1"/>
</dbReference>
<dbReference type="Gene3D" id="3.40.50.720">
    <property type="entry name" value="NAD(P)-binding Rossmann-like Domain"/>
    <property type="match status" value="4"/>
</dbReference>
<feature type="domain" description="Carrier" evidence="8">
    <location>
        <begin position="2974"/>
        <end position="3049"/>
    </location>
</feature>
<dbReference type="CDD" id="cd00833">
    <property type="entry name" value="PKS"/>
    <property type="match status" value="4"/>
</dbReference>
<dbReference type="InterPro" id="IPR016036">
    <property type="entry name" value="Malonyl_transacylase_ACP-bd"/>
</dbReference>
<dbReference type="InterPro" id="IPR013968">
    <property type="entry name" value="PKS_KR"/>
</dbReference>
<dbReference type="InterPro" id="IPR020806">
    <property type="entry name" value="PKS_PP-bd"/>
</dbReference>
<evidence type="ECO:0000259" key="8">
    <source>
        <dbReference type="PROSITE" id="PS50075"/>
    </source>
</evidence>
<keyword evidence="3" id="KW-0597">Phosphoprotein</keyword>
<dbReference type="InterPro" id="IPR014043">
    <property type="entry name" value="Acyl_transferase_dom"/>
</dbReference>
<dbReference type="Pfam" id="PF22621">
    <property type="entry name" value="CurL-like_PKS_C"/>
    <property type="match status" value="1"/>
</dbReference>
<feature type="domain" description="Ketosynthase family 3 (KS3)" evidence="9">
    <location>
        <begin position="1554"/>
        <end position="1980"/>
    </location>
</feature>
<sequence>MSNDDKLRDYLKRVMVDLRHTRRQLGELEAKDTEPIAIVGMACRYPGGVGSPEDLWNLVSSGGDAVTGFPADRGWDMDAIYDPEPGRTGRTYVRDGGFLHDAAEFDPAFFGISPREALVMDPQQRLLLQTSWEAFERAGIDPATARGTRAGVFVGTNGQDHAYLQRQGDSDIEAHLVTANTAAVVSGRISYALGLEGPAVTVDTACSSSLVALHLAAQALRRGECSIALAGGATVMATPNTFIAFSAQRGLSPDGRCRAFSSTADGTGMSEGVGVLLLERLSDARRLGHDVLAVIRGSAVNQDGASNGLTAPNGPSQVRVIQQALENARLTASQVDAVEAHGTATTLGDPIEAEALLATYGQEHPGDRPLWLGSVKSNLGHTQAASGVAGVIKMVMAIRNGVLPQTLHVDEPTAQVDWSAGGVRLLTEAVQWPESDHPRRAAVSSFGVSGTNAHTIIEQAPAPEEEPVGESAEAPAAGALPWVLSAKSEAALRAQAERLLSFLEAGPGRSSADIGFSLATTRAAWDRRAAVVGESLEELTEGVRALASGSPSAAVVQGAGPLGDKTGFLFSGQGSQRIGMGRELYAAYPVFAAAYDEVCALLDAPVDVDAETLHQTGCTQPALFAVEVALFRLLESFGIRPDYVAGHSVGEIAAAHVAGVLSLEDAAKLVSARAALMQALPAGGAMVAVQATEDEMLPHLTDGAGIAAINGPRSVVVSGTEDAVLAIAEVFAQQGRKTSRLKVSHAFHSPLMDPMLDEFAGVVRGLTFNEQRIPVVSNLTGRLAEPYTPEYWVRHVREAVRFADGVQTLHELGVTTFVEIGPGGVLSGMAQGCLDEAVTVPVLRADRPEQQAVTAALAELHVHGVSPDWRALFPGARKADLPTYAFQQQRYWLEAPEAEAAAVDAVDAEFWASVEREDAQSLAATLGLSAEELDVVVPKLSAWRRQRREQSVVDGWRYQLTWQPLNGLPATDLSGSTWLFAAPEGDEWAETVRAALAGRGARLIPLTVGADAERESLAGELTRAVAEAAATSEAEPGSLQGVLSLLAIDETASPEHPALSRGLAQTVALAQALGDAGIDAPLWCVTRGAAATGRSDDAPLSAVQHQVWGLGRALALEHARRWGGLIDLPTAVDERAAGRIAAVLNQGTQGTGIAEDQVAVRASGVFTARLTHTHSGTAQGWSPRGTVLITGGTGALGGHVARWLAGAGAEHLVLTSRRGPAAPGAAGLVAELEELGARVTLAACDVADRDAVAALLAEHTFTSVFHAAGVEQFAPFDELTPADFARTSAAKAGGAAHLEELLGNQELDAFVLFSSIAGVWGSGLQTAYAAANAFLDGLAARRRAAGLTATAIAWGPWADGGMVTADDEEHLRRRGVVTLPAALAVTAVQRALDCDDTTAVVADIDWERFIGPFTLGRPSALLSELPEVRRAETAAPAADAAGTAPLAARLAGLPEAKRTEALIDLVRAHVAAVLGHASAADVEPDRAFKDLGFDSLTAVELRNKVNAATGLALPPTLVFDYPNATALARFLQSELLGSQAAALQEQHAAAAADDEPIAIVAMSCHLPGGVDSPEALWNLVASGGDAIAEFPADRGWDVDSLYDPDPDRPGKTYARDGGFLYEATDFDAGFFGISPREALAMDPQQRLLLETSWEAFERAGITPAQLRGSRTGVFVGMAYQGYGADVRRTPEGVEGHRLVGGASSVVSGRVAYTFGLEGPAVTIDTACSSSLVALHLAVQSLRSGECTMALAGGVTVMASPNVFVEFSRQRGLSPDGRCRAFGADADGTGWSEGAGVVLVERLSDAVRNGHEILAVVRGSAVNQDGASNGLTAPNGPAQQRVIRQALASAGLAPGDVDAVEAHGTGTTLGDPIEAQALLATYGQERPEGQPLWLGSLKSNIGHTQAAAGVAGIIKMVMAMRHGVLPQTLHADEPTPHVDWSAGEVRLLTEAVQWPESDRPRRAAISSFGVSGTNAHTIIEQAPAAAELPAMPGTDGAVVPWVLSGKGEPALRAQAARLAGHLDATDGWTPSDVGLSLASRETFEDRAVLLAQGPDELRQALAALAAGEPAANVTLGRARSDGKTGFLFSGQGSQRIGMGRELYEAFPVFADAYDEVCARLDVPVDVDSEELNRTGSTQPALFAIEVALFRLLESWGVRPDYVAGHSVGEIAAAHVAGVLSLDDAAKLVSARAALMQALPAGGAMVAVQATEDEVLPHLTDEAGIAAVNGPRSVVISGAEDAVTAIAEVFAQQGRKTSRLTVSHAFHSPLMDPMLDEFAEVVRGLSFNEPRIPVVSNLTGRLADEPYTPEYWVRHVREAVRFADGVQTLHDLGVTTFVEIGPGGVLSALAQGCLDDAVAVPLLRTDRSEPQAVTAALAELHVHGVSPDWQALFPGAHRVALPTYAFQRERFWLEGDEDPSAATGTPADAADSGFWDTVEREDVESLAASLGVGADASLSAILPRLSAWRRQSREQSVVDGWRYRVTWKPLGALPEPGAGASGTWLLVTAAPDSEWAASVRTALGERGLELVTLVAGPGTDRAALARELAAAGPVAGVLSLLAEGEEDESASAGHPGLSHGLAATLCLVQALGDAGIDAPLWCATRSAVTTGRSDRVDRPLQSQVWGFGRAAALEYPQRWGGLLDLPELLDSRTAARVAAVLGQSAEDQVAVRASGVFGRRLVRADRATAPAQGWSPRGTVLITGGTGALGGHVARWLAGAGAEHLVLTSRRGPAAPGAAGLVAELEELGATATVVACDAADRDALQALLAAHPVNAVVHAAGVGDHVMIEDSDPAGFAGTVSAKAAGATHLDELLDGQELDAFVMFSSGAGIWGGASQGAYAAANAYLDALAEYRRARGRTALAVSWGGWAEGGMAGVGDGEEMLRRRGLPPMRPDLAISALQQALADDETTLTVADFDWERFIGPFTVTRPSALLSDVPEVRRALEAPASGGVGAEAGNALAAKLAGLSAGEQDRTLVDLVRTRAAAVLGHDGAAAVEPGRAFSDLGFDSLTAVELRNKLTADTGLKLPTTLVFDYPNATALARFLRAGLLGSQTAAPQERSTAAADDEPIAIVAMSCRLPGGVGSPEDLWQLVMSGGDAISGFPEDRGWDTENLYDPDPGTPGKTYARDGGFLYDAGDFDAALFGISPREALAMDPQQRLLLEASWEAFERAGIDPASLKGSRTGVFVGMSYQGYGAGLPQVPEGVEGHLLTGSAASVVSGRVAYSFGLEGPAVTVDTACSSSLVALHLAIQSLRSGESTMAVAGGVNVMAVPAAFVEFSRQRGLSADGRCKAFGAGADGTGWAEGVGVVLVERLSDAVRNGHDVLAVVRGSAVNQDGASNGLTAPNGPAQQRVIRQALASAGLTEADVDVVEAHGTGTALGDPIEAQALLATYGQDRSEDEPLWLGSLKSNIGHAQAASGVAGVIKMVMAMRHGVLPRTLHADEPTPHVDWSAGAVRLLTEAVDWPESDRPRRAGISSFGVSGTNAHTIIEQAPAAEPAAVAPVEVASATVPWVLSGKSEAALRAQAERLLALTAEAEGTGPSLTDAGFSLATTRAALEHRAAVVGADRGRIAEGLRALASGAPAPGVALGRADTGQVGFLFSGQGSQRPGMGRELYEAFPVFAEAYDQVCAHLDRHLDRPLREVTFGENGHEDAEDTDELNRTAFTQPALFAHEVAVHRLLESWGVRPDYLAGHSVGEIAAAHVAGVLSLEDAATLVTARARLMQALPSGGAMVAVQATEDEVLPLLTDRVSLAAVNGPRSVVISGAEDEVTAIAEIFAGQGRKTSRLTVSHAFHSPLMDPMLEDFARVVGGLRFEKPAVPVVSNVTGELIDAYTADYWVRHVREAVRFADGIRTLGDLGVTTFVEVGPGSVLSGMAQGCLDGAATVPAVRAGGPEPEAITAAVAQLHVRGVPVGWHAFFAGRGARRADLPTYAFQRRRYWLETVAPTVAAAGPGTDAVEAGFWETVEREDAQTLAAALDLPAEQLDAVLPRLSAWRRQQRRESAAEGWSYRVGWKPLSGLRSHELPGDWLFLVTEETEWSAAVADGLTARGTRLIPIVVDPAADRGMLLRQLGDAVRETPVEGVLSLLGTDERPHPEHSALTVGTALSLALVQALGDAGIDAPLWALTRSAMSTGRSDAVPSAAQNAVWGLGRVAALEHAQRWGGLVDLPETIDDRVAGRLAAVLGQSAEDQVAIRDRGVFGRRLSHATARRNGRAGQQWTPRGTVLITGGTGALGGHVARWLAGAGAEHLVLTSRRGMGAPGAAGLRTELEALGARVTIAACDVADREALAALLAEHPVNAVVHTAGVDHLEPLDAMTPGAFADVLSAKAAGALHLDALLADRELDAFVLFSSIAGVWGSGYQAAYAAANALLDGLAERRRAQGLTATAVAWGPWAGGGMAESDGADERLRRRGLIPMPAALAVAGLRQALDSGEPAATVADIDWERFLPPFSVGRPSALLGDLPETERILTAGSTGGADGATAASPLAARLAGMPEAEQHTLLVELVRTHAAAVLGHSSAGEVEADRAFKDLGFDSLTAVELRNKLNAETGLALPPTLVFDYPNAQALARQLHTEITGRTAAAAPETATAAAEDDDPIAIVGMACRYPGGVRSPEDLWRLVVSGGDAVGEFPADRGWDVDGIYDPDPDASGKTYTRHGGFLYEAGEFDPAFFGISPREAVAMDPQQRLLLETTWETFERAGIDADAVRGSRTGVFVGSGYQDYAAQAFNAIDDSEGFFGTGNSASIMSGRIAYTLGLEGPAVTVDTACSSSLVALHWAVQALRSGECSMALAGGVMVMSTPRAFVEFSRQRGLAADGRCKAFGAGADGTGWAEGVGMLLVERLSDARRNGHQVLAVVRGSAINQDGASNGLTAPNGPAQQRVIRQALTAAGLTAADIDAVEAHGTGTRLGDPIEAQALLATYGQERPEGQPLWLGSLKSNIGHAQAAAGVGGIIKMVMAMRHGVLPQTLHVDEPTPHVDWSAGDVRLLTEAMDWPESDHPRRAAVSSFGVSGTNAHTIIEQAPAFDEEPAEAPAPVPALLPWVLSAKSSAALRDQARRLLSFVKDGMSPADVGFSLATTRSTLRHRAAVVGETCDDFRRGLGYLAAGMPSPGVVQGRPGGKAGFLFSGQGSQRIGMGRELYETFPVFADAYDEVCAHLDAPVDVDSEELNQTGSTQPALFAVEVALFRLLESWGVRPDYVAGHSVGEIAAAHVAGVLSLRDAAKLVSARAALMQALPAGGAMVAVQATEDEVLPHLTDGVGIAAINGPQSVVISGAEDSVLEIAEVFAQQGRKTSRLKVSHAFHSPLMDPMLADFAEVVRGLTFSEPRIPVVSNLTGQLAEPYTPEYWVRHVREAVRFADGVQTLHDLGVTTFVEIGPGGVLSGMAQSCLDEAVTAPVLRADRPERQALVTALAHLHTHGVPVDWSAFFSGARTVDLPTYAFQHERYWVDAPEAAAAMADPVDAEFWETVEREDLQALAGTLDIRAEDTFSDVLPRLSSWRRQRKEQSTVDGWRYGITWKGIPDPEAPAADRNGVWLVPVSAGQLGDEWVTACLRGLTERGLVPLPVPVEPATDRKALAVQLAGAAGDETVAGVLSLLAIDNEPAPAAAALTTGVALSVLLVQALGDAGVDAPLWCATRTAMSVSTADAVADPHQSQVWGLGRVAALEHAQRWGGLVDLPETIDDRVAGRLAAVLGQSAEDQVAIRDRGVFGRRLSRMPAGRTGRSWSPRGTVLITGGTGALGGHVARWLAGAGAEHLVLTSRRGLDAPGAGELKAELEALGARVTIAACDVADREALAALLAEHPVNAVVHTAGTAEAGMLADTTLGDFAATVAAKALGAVHLHELLGDRELDAFVLFSSVSGVWGGGGQAAYSAANAFLDGLAQHRRARGLAATAIAWGPWGEGGMVADAGDEERLRQRGLTVLRPDRAISALHGALSDGESAVTVADVDWERFVVPFTVSRPSVLLSELPEVADVLAGEPAERAAEPSALKEKLSGLSEDEQQRLLVDTVRAHAAAVLGHSDSAAVEPDLAFRDLGFDSLTAVELRNLLTADTGLTLPATLVFDHPTPEAIARHLRTELSGGTGPAEVSVFSELDRLESVLSTAASAEETVRSGVRRRLQELLSLVNSAGEQGAESAAESADAQRQLQDATIDDIFDLIDQDLENS</sequence>
<keyword evidence="11" id="KW-1185">Reference proteome</keyword>
<reference evidence="11" key="1">
    <citation type="journal article" date="2019" name="Int. J. Syst. Evol. Microbiol.">
        <title>The Global Catalogue of Microorganisms (GCM) 10K type strain sequencing project: providing services to taxonomists for standard genome sequencing and annotation.</title>
        <authorList>
            <consortium name="The Broad Institute Genomics Platform"/>
            <consortium name="The Broad Institute Genome Sequencing Center for Infectious Disease"/>
            <person name="Wu L."/>
            <person name="Ma J."/>
        </authorList>
    </citation>
    <scope>NUCLEOTIDE SEQUENCE [LARGE SCALE GENOMIC DNA]</scope>
    <source>
        <strain evidence="11">JCM 4586</strain>
    </source>
</reference>
<dbReference type="RefSeq" id="WP_190021269.1">
    <property type="nucleotide sequence ID" value="NZ_BMUT01000003.1"/>
</dbReference>
<dbReference type="SUPFAM" id="SSF47336">
    <property type="entry name" value="ACP-like"/>
    <property type="match status" value="4"/>
</dbReference>
<dbReference type="PROSITE" id="PS00606">
    <property type="entry name" value="KS3_1"/>
    <property type="match status" value="4"/>
</dbReference>
<dbReference type="SMART" id="SM00825">
    <property type="entry name" value="PKS_KS"/>
    <property type="match status" value="4"/>
</dbReference>
<gene>
    <name evidence="10" type="ORF">GCM10010324_19910</name>
</gene>
<dbReference type="Pfam" id="PF16197">
    <property type="entry name" value="KAsynt_C_assoc"/>
    <property type="match status" value="3"/>
</dbReference>
<evidence type="ECO:0000256" key="1">
    <source>
        <dbReference type="ARBA" id="ARBA00001957"/>
    </source>
</evidence>
<dbReference type="Pfam" id="PF00550">
    <property type="entry name" value="PP-binding"/>
    <property type="match status" value="4"/>
</dbReference>
<dbReference type="Gene3D" id="3.30.70.3290">
    <property type="match status" value="4"/>
</dbReference>
<accession>A0ABQ2Y9R2</accession>
<keyword evidence="2" id="KW-0596">Phosphopantetheine</keyword>
<dbReference type="Pfam" id="PF08990">
    <property type="entry name" value="Docking"/>
    <property type="match status" value="1"/>
</dbReference>
<dbReference type="InterPro" id="IPR057326">
    <property type="entry name" value="KR_dom"/>
</dbReference>
<evidence type="ECO:0000256" key="4">
    <source>
        <dbReference type="ARBA" id="ARBA00022679"/>
    </source>
</evidence>
<keyword evidence="4" id="KW-0808">Transferase</keyword>
<dbReference type="SUPFAM" id="SSF55048">
    <property type="entry name" value="Probable ACP-binding domain of malonyl-CoA ACP transacylase"/>
    <property type="match status" value="4"/>
</dbReference>
<dbReference type="InterPro" id="IPR014030">
    <property type="entry name" value="Ketoacyl_synth_N"/>
</dbReference>
<evidence type="ECO:0000313" key="10">
    <source>
        <dbReference type="EMBL" id="GGX74581.1"/>
    </source>
</evidence>
<organism evidence="10 11">
    <name type="scientific">Streptomyces hiroshimensis</name>
    <dbReference type="NCBI Taxonomy" id="66424"/>
    <lineage>
        <taxon>Bacteria</taxon>
        <taxon>Bacillati</taxon>
        <taxon>Actinomycetota</taxon>
        <taxon>Actinomycetes</taxon>
        <taxon>Kitasatosporales</taxon>
        <taxon>Streptomycetaceae</taxon>
        <taxon>Streptomyces</taxon>
    </lineage>
</organism>
<feature type="domain" description="Ketosynthase family 3 (KS3)" evidence="9">
    <location>
        <begin position="4600"/>
        <end position="5026"/>
    </location>
</feature>
<feature type="domain" description="Carrier" evidence="8">
    <location>
        <begin position="1460"/>
        <end position="1535"/>
    </location>
</feature>
<dbReference type="NCBIfam" id="NF045894">
    <property type="entry name" value="PKS_plus_SDR"/>
    <property type="match status" value="4"/>
</dbReference>
<dbReference type="Pfam" id="PF00698">
    <property type="entry name" value="Acyl_transf_1"/>
    <property type="match status" value="4"/>
</dbReference>
<dbReference type="Gene3D" id="3.40.47.10">
    <property type="match status" value="4"/>
</dbReference>
<evidence type="ECO:0000256" key="5">
    <source>
        <dbReference type="ARBA" id="ARBA00023194"/>
    </source>
</evidence>
<feature type="domain" description="Carrier" evidence="8">
    <location>
        <begin position="6012"/>
        <end position="6087"/>
    </location>
</feature>
<dbReference type="InterPro" id="IPR015083">
    <property type="entry name" value="NorB/c/GfsB-D-like_docking"/>
</dbReference>
<dbReference type="Pfam" id="PF08659">
    <property type="entry name" value="KR"/>
    <property type="match status" value="4"/>
</dbReference>
<proteinExistence type="predicted"/>
<evidence type="ECO:0000256" key="6">
    <source>
        <dbReference type="ARBA" id="ARBA00023268"/>
    </source>
</evidence>
<protein>
    <recommendedName>
        <fullName evidence="12">SDR family NAD(P)-dependent oxidoreductase</fullName>
    </recommendedName>
</protein>
<evidence type="ECO:0008006" key="12">
    <source>
        <dbReference type="Google" id="ProtNLM"/>
    </source>
</evidence>
<dbReference type="InterPro" id="IPR009081">
    <property type="entry name" value="PP-bd_ACP"/>
</dbReference>
<dbReference type="Pfam" id="PF18369">
    <property type="entry name" value="PKS_DE"/>
    <property type="match status" value="4"/>
</dbReference>
<dbReference type="InterPro" id="IPR020841">
    <property type="entry name" value="PKS_Beta-ketoAc_synthase_dom"/>
</dbReference>
<dbReference type="PANTHER" id="PTHR43775:SF51">
    <property type="entry name" value="INACTIVE PHENOLPHTHIOCEROL SYNTHESIS POLYKETIDE SYNTHASE TYPE I PKS1-RELATED"/>
    <property type="match status" value="1"/>
</dbReference>
<keyword evidence="5" id="KW-0045">Antibiotic biosynthesis</keyword>
<dbReference type="CDD" id="cd08952">
    <property type="entry name" value="KR_1_SDR_x"/>
    <property type="match status" value="4"/>
</dbReference>
<dbReference type="InterPro" id="IPR050091">
    <property type="entry name" value="PKS_NRPS_Biosynth_Enz"/>
</dbReference>
<dbReference type="Gene3D" id="3.40.366.10">
    <property type="entry name" value="Malonyl-Coenzyme A Acyl Carrier Protein, domain 2"/>
    <property type="match status" value="4"/>
</dbReference>
<dbReference type="InterPro" id="IPR032821">
    <property type="entry name" value="PKS_assoc"/>
</dbReference>
<name>A0ABQ2Y9R2_9ACTN</name>
<dbReference type="PROSITE" id="PS00012">
    <property type="entry name" value="PHOSPHOPANTETHEINE"/>
    <property type="match status" value="4"/>
</dbReference>
<dbReference type="SUPFAM" id="SSF52151">
    <property type="entry name" value="FabD/lysophospholipase-like"/>
    <property type="match status" value="4"/>
</dbReference>
<dbReference type="InterPro" id="IPR014031">
    <property type="entry name" value="Ketoacyl_synth_C"/>
</dbReference>
<dbReference type="InterPro" id="IPR018201">
    <property type="entry name" value="Ketoacyl_synth_AS"/>
</dbReference>
<keyword evidence="6" id="KW-0511">Multifunctional enzyme</keyword>
<dbReference type="InterPro" id="IPR001227">
    <property type="entry name" value="Ac_transferase_dom_sf"/>
</dbReference>
<evidence type="ECO:0000256" key="2">
    <source>
        <dbReference type="ARBA" id="ARBA00022450"/>
    </source>
</evidence>
<feature type="domain" description="Carrier" evidence="8">
    <location>
        <begin position="4506"/>
        <end position="4581"/>
    </location>
</feature>
<dbReference type="InterPro" id="IPR016035">
    <property type="entry name" value="Acyl_Trfase/lysoPLipase"/>
</dbReference>
<dbReference type="InterPro" id="IPR036291">
    <property type="entry name" value="NAD(P)-bd_dom_sf"/>
</dbReference>